<evidence type="ECO:0000259" key="1">
    <source>
        <dbReference type="PROSITE" id="PS51186"/>
    </source>
</evidence>
<dbReference type="SUPFAM" id="SSF55729">
    <property type="entry name" value="Acyl-CoA N-acyltransferases (Nat)"/>
    <property type="match status" value="1"/>
</dbReference>
<dbReference type="Pfam" id="PF00583">
    <property type="entry name" value="Acetyltransf_1"/>
    <property type="match status" value="1"/>
</dbReference>
<evidence type="ECO:0000313" key="3">
    <source>
        <dbReference type="Proteomes" id="UP000198636"/>
    </source>
</evidence>
<feature type="domain" description="N-acetyltransferase" evidence="1">
    <location>
        <begin position="2"/>
        <end position="154"/>
    </location>
</feature>
<dbReference type="Proteomes" id="UP000198636">
    <property type="component" value="Unassembled WGS sequence"/>
</dbReference>
<reference evidence="2 3" key="1">
    <citation type="submission" date="2016-10" db="EMBL/GenBank/DDBJ databases">
        <authorList>
            <person name="de Groot N.N."/>
        </authorList>
    </citation>
    <scope>NUCLEOTIDE SEQUENCE [LARGE SCALE GENOMIC DNA]</scope>
    <source>
        <strain evidence="2 3">DSM 18978</strain>
    </source>
</reference>
<dbReference type="GO" id="GO:0005840">
    <property type="term" value="C:ribosome"/>
    <property type="evidence" value="ECO:0007669"/>
    <property type="project" value="UniProtKB-KW"/>
</dbReference>
<gene>
    <name evidence="2" type="ORF">SAMN03080606_01765</name>
</gene>
<evidence type="ECO:0000313" key="2">
    <source>
        <dbReference type="EMBL" id="SCY54612.1"/>
    </source>
</evidence>
<dbReference type="EMBL" id="FMUS01000010">
    <property type="protein sequence ID" value="SCY54612.1"/>
    <property type="molecule type" value="Genomic_DNA"/>
</dbReference>
<dbReference type="InterPro" id="IPR016181">
    <property type="entry name" value="Acyl_CoA_acyltransferase"/>
</dbReference>
<accession>A0A1G5GSQ3</accession>
<dbReference type="STRING" id="1120976.SAMN03080606_01765"/>
<dbReference type="Gene3D" id="3.40.630.30">
    <property type="match status" value="1"/>
</dbReference>
<dbReference type="PANTHER" id="PTHR43415:SF3">
    <property type="entry name" value="GNAT-FAMILY ACETYLTRANSFERASE"/>
    <property type="match status" value="1"/>
</dbReference>
<dbReference type="RefSeq" id="WP_143003076.1">
    <property type="nucleotide sequence ID" value="NZ_FMUS01000010.1"/>
</dbReference>
<dbReference type="GO" id="GO:0016747">
    <property type="term" value="F:acyltransferase activity, transferring groups other than amino-acyl groups"/>
    <property type="evidence" value="ECO:0007669"/>
    <property type="project" value="InterPro"/>
</dbReference>
<dbReference type="InterPro" id="IPR000182">
    <property type="entry name" value="GNAT_dom"/>
</dbReference>
<name>A0A1G5GSQ3_9FIRM</name>
<dbReference type="PANTHER" id="PTHR43415">
    <property type="entry name" value="SPERMIDINE N(1)-ACETYLTRANSFERASE"/>
    <property type="match status" value="1"/>
</dbReference>
<proteinExistence type="predicted"/>
<sequence length="156" mass="18390">MIIFQSITEDLLAFALEIINSNSHYNILENGNPLRTIEEVRNEFLNQNTDSYLIILENKYIGIIDFFKKNPNDNYPWIGLLMIHGEYHSMGYGKEVYLLFEEKLKQQNFAKVRIGILQENTSAQKYWTSLGFKFYGISQWQGRTIECFEKSLIELM</sequence>
<dbReference type="AlphaFoldDB" id="A0A1G5GSQ3"/>
<organism evidence="2 3">
    <name type="scientific">Alkaliphilus peptidifermentans DSM 18978</name>
    <dbReference type="NCBI Taxonomy" id="1120976"/>
    <lineage>
        <taxon>Bacteria</taxon>
        <taxon>Bacillati</taxon>
        <taxon>Bacillota</taxon>
        <taxon>Clostridia</taxon>
        <taxon>Peptostreptococcales</taxon>
        <taxon>Natronincolaceae</taxon>
        <taxon>Alkaliphilus</taxon>
    </lineage>
</organism>
<dbReference type="OrthoDB" id="9800797at2"/>
<keyword evidence="2" id="KW-0689">Ribosomal protein</keyword>
<dbReference type="PROSITE" id="PS51186">
    <property type="entry name" value="GNAT"/>
    <property type="match status" value="1"/>
</dbReference>
<keyword evidence="3" id="KW-1185">Reference proteome</keyword>
<keyword evidence="2" id="KW-0687">Ribonucleoprotein</keyword>
<dbReference type="CDD" id="cd04301">
    <property type="entry name" value="NAT_SF"/>
    <property type="match status" value="1"/>
</dbReference>
<protein>
    <submittedName>
        <fullName evidence="2">Ribosomal protein S18 acetylase RimI</fullName>
    </submittedName>
</protein>